<evidence type="ECO:0000256" key="5">
    <source>
        <dbReference type="PROSITE-ProRule" id="PRU00196"/>
    </source>
</evidence>
<dbReference type="PROSITE" id="PS50287">
    <property type="entry name" value="SRCR_2"/>
    <property type="match status" value="1"/>
</dbReference>
<evidence type="ECO:0000256" key="3">
    <source>
        <dbReference type="ARBA" id="ARBA00023157"/>
    </source>
</evidence>
<reference evidence="7" key="2">
    <citation type="submission" date="2023-05" db="EMBL/GenBank/DDBJ databases">
        <authorList>
            <person name="Fouks B."/>
        </authorList>
    </citation>
    <scope>NUCLEOTIDE SEQUENCE</scope>
    <source>
        <strain evidence="7">Stay&amp;Tobe</strain>
        <tissue evidence="7">Testes</tissue>
    </source>
</reference>
<feature type="disulfide bond" evidence="5">
    <location>
        <begin position="331"/>
        <end position="341"/>
    </location>
</feature>
<keyword evidence="8" id="KW-1185">Reference proteome</keyword>
<comment type="caution">
    <text evidence="5">Lacks conserved residue(s) required for the propagation of feature annotation.</text>
</comment>
<evidence type="ECO:0000256" key="1">
    <source>
        <dbReference type="ARBA" id="ARBA00022729"/>
    </source>
</evidence>
<evidence type="ECO:0000313" key="7">
    <source>
        <dbReference type="EMBL" id="KAJ9574987.1"/>
    </source>
</evidence>
<dbReference type="SMART" id="SM00202">
    <property type="entry name" value="SR"/>
    <property type="match status" value="1"/>
</dbReference>
<comment type="caution">
    <text evidence="7">The sequence shown here is derived from an EMBL/GenBank/DDBJ whole genome shotgun (WGS) entry which is preliminary data.</text>
</comment>
<evidence type="ECO:0000256" key="2">
    <source>
        <dbReference type="ARBA" id="ARBA00022737"/>
    </source>
</evidence>
<dbReference type="InterPro" id="IPR001190">
    <property type="entry name" value="SRCR"/>
</dbReference>
<name>A0AAD7Z757_DIPPU</name>
<keyword evidence="4" id="KW-0325">Glycoprotein</keyword>
<evidence type="ECO:0000313" key="8">
    <source>
        <dbReference type="Proteomes" id="UP001233999"/>
    </source>
</evidence>
<accession>A0AAD7Z757</accession>
<dbReference type="PANTHER" id="PTHR47653:SF1">
    <property type="entry name" value="DELETED IN MALIGNANT BRAIN TUMORS 1 PROTEIN"/>
    <property type="match status" value="1"/>
</dbReference>
<dbReference type="SUPFAM" id="SSF56487">
    <property type="entry name" value="SRCR-like"/>
    <property type="match status" value="1"/>
</dbReference>
<feature type="non-terminal residue" evidence="7">
    <location>
        <position position="1"/>
    </location>
</feature>
<dbReference type="Gene3D" id="3.10.250.10">
    <property type="entry name" value="SRCR-like domain"/>
    <property type="match status" value="1"/>
</dbReference>
<keyword evidence="1" id="KW-0732">Signal</keyword>
<feature type="domain" description="SRCR" evidence="6">
    <location>
        <begin position="240"/>
        <end position="368"/>
    </location>
</feature>
<dbReference type="GO" id="GO:0045217">
    <property type="term" value="P:cell-cell junction maintenance"/>
    <property type="evidence" value="ECO:0007669"/>
    <property type="project" value="TreeGrafter"/>
</dbReference>
<keyword evidence="2" id="KW-0677">Repeat</keyword>
<sequence length="879" mass="99764">MVEFRADSHSEIIGEVDAHFFQNEVKGNQYIAAISRRFHQVYNKPTCVIGFHGIQKVDVNRNLFGNNSLDYELIAGIRTAKLNTAVNVDQNWWGSKVASEIKKRIFDFDDWNDHAIANFRPYLIEDDFDASMSVSWEEPVITDLDSLGGRLKESLTLYARDSPYRITADITVMPEATFTIRPGVVLEFAPNVGILVLGVLKAQGTRGQEIIMRPLKSHEDLESNNIRKRALPPYLGTESIRLCTGRNCTLQADSNEYGFVSSNEGFLEYYNRTTMQWVPLCDERFTERNAEVVCRELGFDSINVYMNRGRRVEYHPNSLSRIWSWPEPLQCRGDESRIEDCPVRLNGQLYGHRHRCEWNSKFIFIHCGERNLPQGQEYWGGIRFANGEFEENLYEHRIHDVVTHQTTQRAESIIEYVNVTGAGILHNEKSPAVQSISRSPAISNINITLSASDGINLISPLEKIQLLFNNIESTLGVGISAISLTGEGRESSESSFSPLKEVHIPYNLFSLIDICDTTKVITLEERVLVYYKYDNHPVNCIKIFNSVYRTKPFGFRLLQFNLFNSTGKHGKPDSINLYDGDIYNVTSKLIASIETGSHNERTLFRTKGPSLSIKLFATGASNVHGFIAEVVTLPISAIGFNRDVQHNISKSVLQDNRQGAIRYASAGEVNPIVTIEWNQFNYNCEKLYGNFTTCQAAIDMDVQNMQTIYFRNNLMRSNQGGLSIHADSGGSATSLKGWIHNNLFTANENNPALYVEGRQSSPYQEVIIYRNYISQNVAPYKNIITLKQVVSNFSYNYVHNNYGYHILEVSGFEKVRLPIYQTTSHNGFYRNYALHREARGTIVAGTAGQQFVDNIFFNPDNDYEIVTVNRSIATLYGQL</sequence>
<dbReference type="EMBL" id="JASPKZ010010247">
    <property type="protein sequence ID" value="KAJ9574987.1"/>
    <property type="molecule type" value="Genomic_DNA"/>
</dbReference>
<reference evidence="7" key="1">
    <citation type="journal article" date="2023" name="IScience">
        <title>Live-bearing cockroach genome reveals convergent evolutionary mechanisms linked to viviparity in insects and beyond.</title>
        <authorList>
            <person name="Fouks B."/>
            <person name="Harrison M.C."/>
            <person name="Mikhailova A.A."/>
            <person name="Marchal E."/>
            <person name="English S."/>
            <person name="Carruthers M."/>
            <person name="Jennings E.C."/>
            <person name="Chiamaka E.L."/>
            <person name="Frigard R.A."/>
            <person name="Pippel M."/>
            <person name="Attardo G.M."/>
            <person name="Benoit J.B."/>
            <person name="Bornberg-Bauer E."/>
            <person name="Tobe S.S."/>
        </authorList>
    </citation>
    <scope>NUCLEOTIDE SEQUENCE</scope>
    <source>
        <strain evidence="7">Stay&amp;Tobe</strain>
    </source>
</reference>
<dbReference type="InterPro" id="IPR053243">
    <property type="entry name" value="SJ_maturation_regulator"/>
</dbReference>
<dbReference type="AlphaFoldDB" id="A0AAD7Z757"/>
<dbReference type="PANTHER" id="PTHR47653">
    <property type="entry name" value="PROTEIN BARK BEETLE"/>
    <property type="match status" value="1"/>
</dbReference>
<keyword evidence="3 5" id="KW-1015">Disulfide bond</keyword>
<gene>
    <name evidence="7" type="ORF">L9F63_007844</name>
</gene>
<dbReference type="Pfam" id="PF00530">
    <property type="entry name" value="SRCR"/>
    <property type="match status" value="1"/>
</dbReference>
<evidence type="ECO:0000256" key="4">
    <source>
        <dbReference type="ARBA" id="ARBA00023180"/>
    </source>
</evidence>
<proteinExistence type="predicted"/>
<protein>
    <recommendedName>
        <fullName evidence="6">SRCR domain-containing protein</fullName>
    </recommendedName>
</protein>
<organism evidence="7 8">
    <name type="scientific">Diploptera punctata</name>
    <name type="common">Pacific beetle cockroach</name>
    <dbReference type="NCBI Taxonomy" id="6984"/>
    <lineage>
        <taxon>Eukaryota</taxon>
        <taxon>Metazoa</taxon>
        <taxon>Ecdysozoa</taxon>
        <taxon>Arthropoda</taxon>
        <taxon>Hexapoda</taxon>
        <taxon>Insecta</taxon>
        <taxon>Pterygota</taxon>
        <taxon>Neoptera</taxon>
        <taxon>Polyneoptera</taxon>
        <taxon>Dictyoptera</taxon>
        <taxon>Blattodea</taxon>
        <taxon>Blaberoidea</taxon>
        <taxon>Blaberidae</taxon>
        <taxon>Diplopterinae</taxon>
        <taxon>Diploptera</taxon>
    </lineage>
</organism>
<dbReference type="GO" id="GO:0016020">
    <property type="term" value="C:membrane"/>
    <property type="evidence" value="ECO:0007669"/>
    <property type="project" value="InterPro"/>
</dbReference>
<dbReference type="Proteomes" id="UP001233999">
    <property type="component" value="Unassembled WGS sequence"/>
</dbReference>
<dbReference type="InterPro" id="IPR036772">
    <property type="entry name" value="SRCR-like_dom_sf"/>
</dbReference>
<evidence type="ECO:0000259" key="6">
    <source>
        <dbReference type="PROSITE" id="PS50287"/>
    </source>
</evidence>